<evidence type="ECO:0000313" key="3">
    <source>
        <dbReference type="EMBL" id="QDU42302.1"/>
    </source>
</evidence>
<keyword evidence="2" id="KW-1133">Transmembrane helix</keyword>
<dbReference type="AlphaFoldDB" id="A0A517ZIL1"/>
<dbReference type="EMBL" id="CP036276">
    <property type="protein sequence ID" value="QDU42302.1"/>
    <property type="molecule type" value="Genomic_DNA"/>
</dbReference>
<feature type="transmembrane region" description="Helical" evidence="2">
    <location>
        <begin position="64"/>
        <end position="90"/>
    </location>
</feature>
<keyword evidence="2" id="KW-0812">Transmembrane</keyword>
<keyword evidence="4" id="KW-1185">Reference proteome</keyword>
<protein>
    <submittedName>
        <fullName evidence="3">Uncharacterized protein</fullName>
    </submittedName>
</protein>
<accession>A0A517ZIL1</accession>
<evidence type="ECO:0000256" key="1">
    <source>
        <dbReference type="SAM" id="MobiDB-lite"/>
    </source>
</evidence>
<dbReference type="Proteomes" id="UP000319383">
    <property type="component" value="Chromosome"/>
</dbReference>
<feature type="region of interest" description="Disordered" evidence="1">
    <location>
        <begin position="110"/>
        <end position="136"/>
    </location>
</feature>
<gene>
    <name evidence="3" type="ORF">Mal52_07580</name>
</gene>
<evidence type="ECO:0000313" key="4">
    <source>
        <dbReference type="Proteomes" id="UP000319383"/>
    </source>
</evidence>
<name>A0A517ZIL1_9PLAN</name>
<organism evidence="3 4">
    <name type="scientific">Symmachiella dynata</name>
    <dbReference type="NCBI Taxonomy" id="2527995"/>
    <lineage>
        <taxon>Bacteria</taxon>
        <taxon>Pseudomonadati</taxon>
        <taxon>Planctomycetota</taxon>
        <taxon>Planctomycetia</taxon>
        <taxon>Planctomycetales</taxon>
        <taxon>Planctomycetaceae</taxon>
        <taxon>Symmachiella</taxon>
    </lineage>
</organism>
<sequence>MTLERQTGNMTAAQRCFIVFICGLSVVPGSLSAQDKPTTVPADTPATQGLREVDPANLEEKRQLTFTVGVMVLLGITITGLGLLLVVILWGHRVRRKSRAPLPEASRGDDLFYLKTGNKPQPDTTVIPPKQSPNDE</sequence>
<evidence type="ECO:0000256" key="2">
    <source>
        <dbReference type="SAM" id="Phobius"/>
    </source>
</evidence>
<reference evidence="3 4" key="1">
    <citation type="submission" date="2019-02" db="EMBL/GenBank/DDBJ databases">
        <title>Deep-cultivation of Planctomycetes and their phenomic and genomic characterization uncovers novel biology.</title>
        <authorList>
            <person name="Wiegand S."/>
            <person name="Jogler M."/>
            <person name="Boedeker C."/>
            <person name="Pinto D."/>
            <person name="Vollmers J."/>
            <person name="Rivas-Marin E."/>
            <person name="Kohn T."/>
            <person name="Peeters S.H."/>
            <person name="Heuer A."/>
            <person name="Rast P."/>
            <person name="Oberbeckmann S."/>
            <person name="Bunk B."/>
            <person name="Jeske O."/>
            <person name="Meyerdierks A."/>
            <person name="Storesund J.E."/>
            <person name="Kallscheuer N."/>
            <person name="Luecker S."/>
            <person name="Lage O.M."/>
            <person name="Pohl T."/>
            <person name="Merkel B.J."/>
            <person name="Hornburger P."/>
            <person name="Mueller R.-W."/>
            <person name="Bruemmer F."/>
            <person name="Labrenz M."/>
            <person name="Spormann A.M."/>
            <person name="Op den Camp H."/>
            <person name="Overmann J."/>
            <person name="Amann R."/>
            <person name="Jetten M.S.M."/>
            <person name="Mascher T."/>
            <person name="Medema M.H."/>
            <person name="Devos D.P."/>
            <person name="Kaster A.-K."/>
            <person name="Ovreas L."/>
            <person name="Rohde M."/>
            <person name="Galperin M.Y."/>
            <person name="Jogler C."/>
        </authorList>
    </citation>
    <scope>NUCLEOTIDE SEQUENCE [LARGE SCALE GENOMIC DNA]</scope>
    <source>
        <strain evidence="3 4">Mal52</strain>
    </source>
</reference>
<proteinExistence type="predicted"/>
<keyword evidence="2" id="KW-0472">Membrane</keyword>
<dbReference type="KEGG" id="sdyn:Mal52_07580"/>